<dbReference type="AlphaFoldDB" id="A0A0F9GA82"/>
<accession>A0A0F9GA82</accession>
<reference evidence="1" key="1">
    <citation type="journal article" date="2015" name="Nature">
        <title>Complex archaea that bridge the gap between prokaryotes and eukaryotes.</title>
        <authorList>
            <person name="Spang A."/>
            <person name="Saw J.H."/>
            <person name="Jorgensen S.L."/>
            <person name="Zaremba-Niedzwiedzka K."/>
            <person name="Martijn J."/>
            <person name="Lind A.E."/>
            <person name="van Eijk R."/>
            <person name="Schleper C."/>
            <person name="Guy L."/>
            <person name="Ettema T.J."/>
        </authorList>
    </citation>
    <scope>NUCLEOTIDE SEQUENCE</scope>
</reference>
<evidence type="ECO:0000313" key="1">
    <source>
        <dbReference type="EMBL" id="KKL95744.1"/>
    </source>
</evidence>
<organism evidence="1">
    <name type="scientific">marine sediment metagenome</name>
    <dbReference type="NCBI Taxonomy" id="412755"/>
    <lineage>
        <taxon>unclassified sequences</taxon>
        <taxon>metagenomes</taxon>
        <taxon>ecological metagenomes</taxon>
    </lineage>
</organism>
<sequence length="62" mass="6948">MSNDQPYFNLVICTIDGTVEITIEPIALHDEDGGDSYMIRVTNEEQTIVQEMVVNADKINFG</sequence>
<proteinExistence type="predicted"/>
<protein>
    <submittedName>
        <fullName evidence="1">Uncharacterized protein</fullName>
    </submittedName>
</protein>
<name>A0A0F9GA82_9ZZZZ</name>
<gene>
    <name evidence="1" type="ORF">LCGC14_1851500</name>
</gene>
<dbReference type="EMBL" id="LAZR01018603">
    <property type="protein sequence ID" value="KKL95744.1"/>
    <property type="molecule type" value="Genomic_DNA"/>
</dbReference>
<comment type="caution">
    <text evidence="1">The sequence shown here is derived from an EMBL/GenBank/DDBJ whole genome shotgun (WGS) entry which is preliminary data.</text>
</comment>